<dbReference type="PANTHER" id="PTHR28674:SF1">
    <property type="entry name" value="NOP PROTEIN CHAPERONE 1"/>
    <property type="match status" value="1"/>
</dbReference>
<dbReference type="GO" id="GO:0062064">
    <property type="term" value="F:box C/D methylation guide snoRNP complex binding"/>
    <property type="evidence" value="ECO:0007669"/>
    <property type="project" value="TreeGrafter"/>
</dbReference>
<organism evidence="2 3">
    <name type="scientific">Octopus sinensis</name>
    <name type="common">East Asian common octopus</name>
    <dbReference type="NCBI Taxonomy" id="2607531"/>
    <lineage>
        <taxon>Eukaryota</taxon>
        <taxon>Metazoa</taxon>
        <taxon>Spiralia</taxon>
        <taxon>Lophotrochozoa</taxon>
        <taxon>Mollusca</taxon>
        <taxon>Cephalopoda</taxon>
        <taxon>Coleoidea</taxon>
        <taxon>Octopodiformes</taxon>
        <taxon>Octopoda</taxon>
        <taxon>Incirrata</taxon>
        <taxon>Octopodidae</taxon>
        <taxon>Octopus</taxon>
    </lineage>
</organism>
<dbReference type="GO" id="GO:0000492">
    <property type="term" value="P:box C/D snoRNP assembly"/>
    <property type="evidence" value="ECO:0007669"/>
    <property type="project" value="InterPro"/>
</dbReference>
<feature type="region of interest" description="Disordered" evidence="1">
    <location>
        <begin position="101"/>
        <end position="150"/>
    </location>
</feature>
<keyword evidence="2" id="KW-1185">Reference proteome</keyword>
<proteinExistence type="predicted"/>
<dbReference type="InterPro" id="IPR027921">
    <property type="entry name" value="NOPCHAP1"/>
</dbReference>
<accession>A0A6P7S4Y3</accession>
<reference evidence="3" key="1">
    <citation type="submission" date="2025-08" db="UniProtKB">
        <authorList>
            <consortium name="RefSeq"/>
        </authorList>
    </citation>
    <scope>IDENTIFICATION</scope>
</reference>
<dbReference type="PANTHER" id="PTHR28674">
    <property type="entry name" value="SIMILAR TO DNA SEGMENT, CHR 10, WAYNE STATE UNIVERSITY 102,-EXPRESSED"/>
    <property type="match status" value="1"/>
</dbReference>
<gene>
    <name evidence="3" type="primary">LOC115209151</name>
</gene>
<dbReference type="KEGG" id="osn:115209151"/>
<protein>
    <submittedName>
        <fullName evidence="3">Uncharacterized protein C12orf45</fullName>
    </submittedName>
</protein>
<name>A0A6P7S4Y3_9MOLL</name>
<feature type="compositionally biased region" description="Basic residues" evidence="1">
    <location>
        <begin position="129"/>
        <end position="139"/>
    </location>
</feature>
<feature type="compositionally biased region" description="Acidic residues" evidence="1">
    <location>
        <begin position="107"/>
        <end position="123"/>
    </location>
</feature>
<dbReference type="Proteomes" id="UP000515154">
    <property type="component" value="Linkage group LG1"/>
</dbReference>
<dbReference type="AlphaFoldDB" id="A0A6P7S4Y3"/>
<dbReference type="Pfam" id="PF15370">
    <property type="entry name" value="NOPCHAP1"/>
    <property type="match status" value="1"/>
</dbReference>
<sequence>MERKRKTAASISKELLEVENNSKYPDCLFVNKQRKCEVKYPPKIHAVGKSSVLESVQKFIPEIAKANARLSQENLPNLNMENISENDDKVIEMSLGMFEYEGSSSCDSDEVDGSEDDQCDGEVNETNIRHSKVGSKSKPVKSIIEEINSS</sequence>
<evidence type="ECO:0000313" key="2">
    <source>
        <dbReference type="Proteomes" id="UP000515154"/>
    </source>
</evidence>
<dbReference type="RefSeq" id="XP_029633216.1">
    <property type="nucleotide sequence ID" value="XM_029777356.2"/>
</dbReference>
<evidence type="ECO:0000256" key="1">
    <source>
        <dbReference type="SAM" id="MobiDB-lite"/>
    </source>
</evidence>
<evidence type="ECO:0000313" key="3">
    <source>
        <dbReference type="RefSeq" id="XP_029633216.1"/>
    </source>
</evidence>